<evidence type="ECO:0000313" key="2">
    <source>
        <dbReference type="EMBL" id="ATS87321.1"/>
    </source>
</evidence>
<protein>
    <submittedName>
        <fullName evidence="2">Uncharacterized protein</fullName>
    </submittedName>
</protein>
<dbReference type="AlphaFoldDB" id="A0A808FCN3"/>
<name>A0A808FCN3_XANCI</name>
<accession>A0A808FCN3</accession>
<gene>
    <name evidence="2" type="ORF">XcfCFBP6167P_02305</name>
</gene>
<evidence type="ECO:0000256" key="1">
    <source>
        <dbReference type="SAM" id="MobiDB-lite"/>
    </source>
</evidence>
<feature type="region of interest" description="Disordered" evidence="1">
    <location>
        <begin position="55"/>
        <end position="82"/>
    </location>
</feature>
<sequence length="82" mass="8791">MYFEVSAKRPVARPDKACAAARAGRLGQGAQRGRRATGRFPEGWRSAARSARRAACLGASQAGATQHPLRAADRQRISSQRA</sequence>
<organism evidence="2">
    <name type="scientific">Xanthomonas citri pv. phaseoli var. fuscans</name>
    <dbReference type="NCBI Taxonomy" id="473423"/>
    <lineage>
        <taxon>Bacteria</taxon>
        <taxon>Pseudomonadati</taxon>
        <taxon>Pseudomonadota</taxon>
        <taxon>Gammaproteobacteria</taxon>
        <taxon>Lysobacterales</taxon>
        <taxon>Lysobacteraceae</taxon>
        <taxon>Xanthomonas</taxon>
    </lineage>
</organism>
<reference evidence="2" key="1">
    <citation type="journal article" date="2017" name="BMC Genomics">
        <title>Xanthomonas adaptation to common bean is associated with horizontal transfers of genes encoding TAL effectors.</title>
        <authorList>
            <person name="Ruh M."/>
            <person name="Briand M."/>
            <person name="Bonneau S."/>
            <person name="Jacques M.A."/>
            <person name="Chen N.W.G."/>
        </authorList>
    </citation>
    <scope>NUCLEOTIDE SEQUENCE [LARGE SCALE GENOMIC DNA]</scope>
    <source>
        <strain evidence="2">CFBP6167</strain>
    </source>
</reference>
<proteinExistence type="predicted"/>
<dbReference type="EMBL" id="CP021018">
    <property type="protein sequence ID" value="ATS87321.1"/>
    <property type="molecule type" value="Genomic_DNA"/>
</dbReference>